<proteinExistence type="predicted"/>
<accession>A0ACA9PYE0</accession>
<gene>
    <name evidence="1" type="ORF">RPERSI_LOCUS11778</name>
</gene>
<comment type="caution">
    <text evidence="1">The sequence shown here is derived from an EMBL/GenBank/DDBJ whole genome shotgun (WGS) entry which is preliminary data.</text>
</comment>
<reference evidence="1" key="1">
    <citation type="submission" date="2021-06" db="EMBL/GenBank/DDBJ databases">
        <authorList>
            <person name="Kallberg Y."/>
            <person name="Tangrot J."/>
            <person name="Rosling A."/>
        </authorList>
    </citation>
    <scope>NUCLEOTIDE SEQUENCE</scope>
    <source>
        <strain evidence="1">MA461A</strain>
    </source>
</reference>
<sequence>ETKVFDISHENIQVMIEGINSDIAMVFLVYKNDNPDESTKAVFMNVTTEEKIEPVRVKDRESYLVTWINNYDLSVDATL</sequence>
<organism evidence="1 2">
    <name type="scientific">Racocetra persica</name>
    <dbReference type="NCBI Taxonomy" id="160502"/>
    <lineage>
        <taxon>Eukaryota</taxon>
        <taxon>Fungi</taxon>
        <taxon>Fungi incertae sedis</taxon>
        <taxon>Mucoromycota</taxon>
        <taxon>Glomeromycotina</taxon>
        <taxon>Glomeromycetes</taxon>
        <taxon>Diversisporales</taxon>
        <taxon>Gigasporaceae</taxon>
        <taxon>Racocetra</taxon>
    </lineage>
</organism>
<feature type="non-terminal residue" evidence="1">
    <location>
        <position position="1"/>
    </location>
</feature>
<protein>
    <submittedName>
        <fullName evidence="1">14013_t:CDS:1</fullName>
    </submittedName>
</protein>
<dbReference type="Proteomes" id="UP000789920">
    <property type="component" value="Unassembled WGS sequence"/>
</dbReference>
<keyword evidence="2" id="KW-1185">Reference proteome</keyword>
<evidence type="ECO:0000313" key="1">
    <source>
        <dbReference type="EMBL" id="CAG8726901.1"/>
    </source>
</evidence>
<name>A0ACA9PYE0_9GLOM</name>
<evidence type="ECO:0000313" key="2">
    <source>
        <dbReference type="Proteomes" id="UP000789920"/>
    </source>
</evidence>
<dbReference type="EMBL" id="CAJVQC010024552">
    <property type="protein sequence ID" value="CAG8726901.1"/>
    <property type="molecule type" value="Genomic_DNA"/>
</dbReference>